<feature type="compositionally biased region" description="Polar residues" evidence="14">
    <location>
        <begin position="660"/>
        <end position="669"/>
    </location>
</feature>
<evidence type="ECO:0000259" key="15">
    <source>
        <dbReference type="Pfam" id="PF03828"/>
    </source>
</evidence>
<feature type="region of interest" description="Disordered" evidence="14">
    <location>
        <begin position="1140"/>
        <end position="1243"/>
    </location>
</feature>
<dbReference type="EMBL" id="CATQJL010000112">
    <property type="protein sequence ID" value="CAJ0595900.1"/>
    <property type="molecule type" value="Genomic_DNA"/>
</dbReference>
<feature type="compositionally biased region" description="Polar residues" evidence="14">
    <location>
        <begin position="592"/>
        <end position="606"/>
    </location>
</feature>
<dbReference type="GO" id="GO:0005737">
    <property type="term" value="C:cytoplasm"/>
    <property type="evidence" value="ECO:0007669"/>
    <property type="project" value="UniProtKB-SubCell"/>
</dbReference>
<keyword evidence="6" id="KW-0507">mRNA processing</keyword>
<dbReference type="AlphaFoldDB" id="A0AA36GPF0"/>
<dbReference type="GO" id="GO:1990817">
    <property type="term" value="F:poly(A) RNA polymerase activity"/>
    <property type="evidence" value="ECO:0007669"/>
    <property type="project" value="UniProtKB-EC"/>
</dbReference>
<dbReference type="PANTHER" id="PTHR12271:SF40">
    <property type="entry name" value="POLY(A) RNA POLYMERASE GLD2"/>
    <property type="match status" value="1"/>
</dbReference>
<evidence type="ECO:0000256" key="13">
    <source>
        <dbReference type="ARBA" id="ARBA00038491"/>
    </source>
</evidence>
<dbReference type="Proteomes" id="UP001176961">
    <property type="component" value="Unassembled WGS sequence"/>
</dbReference>
<dbReference type="CDD" id="cd05402">
    <property type="entry name" value="NT_PAP_TUTase"/>
    <property type="match status" value="1"/>
</dbReference>
<dbReference type="GO" id="GO:0006397">
    <property type="term" value="P:mRNA processing"/>
    <property type="evidence" value="ECO:0007669"/>
    <property type="project" value="UniProtKB-KW"/>
</dbReference>
<dbReference type="InterPro" id="IPR054708">
    <property type="entry name" value="MTPAP-like_central"/>
</dbReference>
<dbReference type="GO" id="GO:0005524">
    <property type="term" value="F:ATP binding"/>
    <property type="evidence" value="ECO:0007669"/>
    <property type="project" value="UniProtKB-KW"/>
</dbReference>
<dbReference type="GO" id="GO:0046872">
    <property type="term" value="F:metal ion binding"/>
    <property type="evidence" value="ECO:0007669"/>
    <property type="project" value="UniProtKB-KW"/>
</dbReference>
<feature type="region of interest" description="Disordered" evidence="14">
    <location>
        <begin position="539"/>
        <end position="695"/>
    </location>
</feature>
<feature type="domain" description="Poly(A) RNA polymerase mitochondrial-like central palm" evidence="16">
    <location>
        <begin position="781"/>
        <end position="919"/>
    </location>
</feature>
<evidence type="ECO:0000256" key="6">
    <source>
        <dbReference type="ARBA" id="ARBA00022664"/>
    </source>
</evidence>
<evidence type="ECO:0000256" key="14">
    <source>
        <dbReference type="SAM" id="MobiDB-lite"/>
    </source>
</evidence>
<evidence type="ECO:0000256" key="11">
    <source>
        <dbReference type="ARBA" id="ARBA00022842"/>
    </source>
</evidence>
<keyword evidence="9" id="KW-0547">Nucleotide-binding</keyword>
<evidence type="ECO:0000256" key="8">
    <source>
        <dbReference type="ARBA" id="ARBA00022723"/>
    </source>
</evidence>
<keyword evidence="18" id="KW-1185">Reference proteome</keyword>
<comment type="cofactor">
    <cofactor evidence="1">
        <name>Mn(2+)</name>
        <dbReference type="ChEBI" id="CHEBI:29035"/>
    </cofactor>
</comment>
<feature type="compositionally biased region" description="Polar residues" evidence="14">
    <location>
        <begin position="1140"/>
        <end position="1152"/>
    </location>
</feature>
<keyword evidence="5" id="KW-0963">Cytoplasm</keyword>
<dbReference type="InterPro" id="IPR002058">
    <property type="entry name" value="PAP_assoc"/>
</dbReference>
<dbReference type="PANTHER" id="PTHR12271">
    <property type="entry name" value="POLY A POLYMERASE CID PAP -RELATED"/>
    <property type="match status" value="1"/>
</dbReference>
<keyword evidence="7" id="KW-0808">Transferase</keyword>
<feature type="region of interest" description="Disordered" evidence="14">
    <location>
        <begin position="162"/>
        <end position="198"/>
    </location>
</feature>
<organism evidence="17 18">
    <name type="scientific">Cylicocyclus nassatus</name>
    <name type="common">Nematode worm</name>
    <dbReference type="NCBI Taxonomy" id="53992"/>
    <lineage>
        <taxon>Eukaryota</taxon>
        <taxon>Metazoa</taxon>
        <taxon>Ecdysozoa</taxon>
        <taxon>Nematoda</taxon>
        <taxon>Chromadorea</taxon>
        <taxon>Rhabditida</taxon>
        <taxon>Rhabditina</taxon>
        <taxon>Rhabditomorpha</taxon>
        <taxon>Strongyloidea</taxon>
        <taxon>Strongylidae</taxon>
        <taxon>Cylicocyclus</taxon>
    </lineage>
</organism>
<evidence type="ECO:0000256" key="7">
    <source>
        <dbReference type="ARBA" id="ARBA00022679"/>
    </source>
</evidence>
<name>A0AA36GPF0_CYLNA</name>
<feature type="compositionally biased region" description="Polar residues" evidence="14">
    <location>
        <begin position="558"/>
        <end position="573"/>
    </location>
</feature>
<evidence type="ECO:0000256" key="5">
    <source>
        <dbReference type="ARBA" id="ARBA00022490"/>
    </source>
</evidence>
<comment type="caution">
    <text evidence="17">The sequence shown here is derived from an EMBL/GenBank/DDBJ whole genome shotgun (WGS) entry which is preliminary data.</text>
</comment>
<gene>
    <name evidence="17" type="ORF">CYNAS_LOCUS7883</name>
</gene>
<dbReference type="EC" id="2.7.7.19" evidence="4"/>
<feature type="compositionally biased region" description="Low complexity" evidence="14">
    <location>
        <begin position="542"/>
        <end position="557"/>
    </location>
</feature>
<dbReference type="GO" id="GO:0031123">
    <property type="term" value="P:RNA 3'-end processing"/>
    <property type="evidence" value="ECO:0007669"/>
    <property type="project" value="TreeGrafter"/>
</dbReference>
<proteinExistence type="inferred from homology"/>
<evidence type="ECO:0000259" key="16">
    <source>
        <dbReference type="Pfam" id="PF22600"/>
    </source>
</evidence>
<dbReference type="InterPro" id="IPR043519">
    <property type="entry name" value="NT_sf"/>
</dbReference>
<evidence type="ECO:0000256" key="1">
    <source>
        <dbReference type="ARBA" id="ARBA00001936"/>
    </source>
</evidence>
<feature type="compositionally biased region" description="Basic residues" evidence="14">
    <location>
        <begin position="1210"/>
        <end position="1222"/>
    </location>
</feature>
<feature type="compositionally biased region" description="Polar residues" evidence="14">
    <location>
        <begin position="619"/>
        <end position="628"/>
    </location>
</feature>
<protein>
    <recommendedName>
        <fullName evidence="4">polynucleotide adenylyltransferase</fullName>
        <ecNumber evidence="4">2.7.7.19</ecNumber>
    </recommendedName>
</protein>
<dbReference type="Gene3D" id="3.30.460.10">
    <property type="entry name" value="Beta Polymerase, domain 2"/>
    <property type="match status" value="1"/>
</dbReference>
<evidence type="ECO:0000256" key="3">
    <source>
        <dbReference type="ARBA" id="ARBA00004496"/>
    </source>
</evidence>
<feature type="domain" description="PAP-associated" evidence="15">
    <location>
        <begin position="1012"/>
        <end position="1081"/>
    </location>
</feature>
<evidence type="ECO:0000313" key="17">
    <source>
        <dbReference type="EMBL" id="CAJ0595900.1"/>
    </source>
</evidence>
<keyword evidence="10" id="KW-0067">ATP-binding</keyword>
<keyword evidence="11" id="KW-0460">Magnesium</keyword>
<reference evidence="17" key="1">
    <citation type="submission" date="2023-07" db="EMBL/GenBank/DDBJ databases">
        <authorList>
            <consortium name="CYATHOMIX"/>
        </authorList>
    </citation>
    <scope>NUCLEOTIDE SEQUENCE</scope>
    <source>
        <strain evidence="17">N/A</strain>
    </source>
</reference>
<comment type="cofactor">
    <cofactor evidence="2">
        <name>Mg(2+)</name>
        <dbReference type="ChEBI" id="CHEBI:18420"/>
    </cofactor>
</comment>
<dbReference type="FunFam" id="3.30.460.10:FF:000061">
    <property type="entry name" value="Poly(A) RNA polymerase gld-2"/>
    <property type="match status" value="1"/>
</dbReference>
<evidence type="ECO:0000313" key="18">
    <source>
        <dbReference type="Proteomes" id="UP001176961"/>
    </source>
</evidence>
<dbReference type="Gene3D" id="1.10.1410.10">
    <property type="match status" value="1"/>
</dbReference>
<comment type="subcellular location">
    <subcellularLocation>
        <location evidence="3">Cytoplasm</location>
    </subcellularLocation>
</comment>
<dbReference type="SUPFAM" id="SSF81631">
    <property type="entry name" value="PAP/OAS1 substrate-binding domain"/>
    <property type="match status" value="1"/>
</dbReference>
<feature type="region of interest" description="Disordered" evidence="14">
    <location>
        <begin position="40"/>
        <end position="77"/>
    </location>
</feature>
<evidence type="ECO:0000256" key="9">
    <source>
        <dbReference type="ARBA" id="ARBA00022741"/>
    </source>
</evidence>
<feature type="compositionally biased region" description="Basic and acidic residues" evidence="14">
    <location>
        <begin position="175"/>
        <end position="198"/>
    </location>
</feature>
<dbReference type="SUPFAM" id="SSF81301">
    <property type="entry name" value="Nucleotidyltransferase"/>
    <property type="match status" value="1"/>
</dbReference>
<evidence type="ECO:0000256" key="12">
    <source>
        <dbReference type="ARBA" id="ARBA00023211"/>
    </source>
</evidence>
<dbReference type="Pfam" id="PF22600">
    <property type="entry name" value="MTPAP-like_central"/>
    <property type="match status" value="1"/>
</dbReference>
<comment type="similarity">
    <text evidence="13">Belongs to the DNA polymerase type-B-like family. GLD2 subfamily.</text>
</comment>
<accession>A0AA36GPF0</accession>
<feature type="compositionally biased region" description="Low complexity" evidence="14">
    <location>
        <begin position="1163"/>
        <end position="1188"/>
    </location>
</feature>
<evidence type="ECO:0000256" key="4">
    <source>
        <dbReference type="ARBA" id="ARBA00012388"/>
    </source>
</evidence>
<sequence>MSGSIFVWIPKQQPYSHCMLCPLPISSSSESFEMATMHRSSSWKSDVNNDDSLSTTPVSESVSQTCGSNHRQRQPAYREFTNSAVSENTQKGISSSSIQYGTVTSSRYRRGGHYNSYDNSRRVRHRNNDVDPYRVQQQPAQYDGLVHAHSVNGLLRQHSWSGSNASLGSNRSRSSAHDHRSSVCSRHGEDSENWTKLDEYDDNNDVTYVAAGTAPVPTFHVNSGGAGSSHSAAAPITTYAAPVMSAGAASHLPTYQPGLNLPVDQCDVRHFDQGVPLSDSAVDELTPSAQVMFTRKGPTSSRYCKDPTLLGNNVPDMQNYAARQHSQHPSPAYFRHQLESDRTALTLLGMISALQQQRQSAATMGRYHADLDGQEGDSSELSQVQLQQLQQLNTAQLISLLGTLYPGIVGRAPTGTARDDLAQQRGRGPEMGISEDILPILMQLLQQMGPINPTATVAPTPATTAMDEALLRQEKLRQLQQAAAGSWSVQPALMQQLMTQLNQMQFAQQQQQGQQAVAASAAAAAAAAAATVATVPTMKKPSSLSSSQAQLHHSTSTKTMSADTTMRPQNEYYSTVAARRPSMSGCEPVGATSKTSTLSMRHSATGATKLERKDKHARTTSTAENSAITVLPLRDDAKTPCGESGYQSESSPPLPVDSPRSISKSSSTAVACGSSKATGKPVNNSLGSNSSSNNSSGIQSFAAAAASGLSSSSSSSNATTVAATSLAANSATVINDNSSTPYVSELADTTEVAQTTFVCPPTPQPTINRGVQFEISEMDVLSEEIWHYHNSVTQSEKMLNRKLHLRDMLYYSICPVFPMCGLYVVGSSLNGFGNNTSDMDLCLMITNKDLDQKTDAVVVLNMILSTLQHTEWVSHQKLILAKVPILRIKFAAPFSDITVDLNANNSVAIKNTHLLCYYSSFDWRVRPLVSVVKEWAKRKGINDANRSSFTSYSLVLMVIHYLQCGTEPGVLPSLQQMFPRRFANKCDVRTLNVTLPLDAPATSEWHYSDKSTLGELLIGFLDYYANKFDYDRDAISVRLGKRIDRAVIARQRPNGGYQQNGTNWRSQWRCICIEEPFTYSNTAHSIYDEMVFDAIKSAFREAHQELDSTRDLKRLLNCKPIAVNAPMGGAMVYVSSFNSTRDTSSGSMTGDSPASEASRRSTPRGSSSASSISTAHSGASSSGSSSSSDYGEDQDHDRMADVSEITRVPLRQHSKSRNRRLPRTGGGANNGTTTYSSSCVPKAPQISVTNTAVTAEH</sequence>
<evidence type="ECO:0000256" key="2">
    <source>
        <dbReference type="ARBA" id="ARBA00001946"/>
    </source>
</evidence>
<evidence type="ECO:0000256" key="10">
    <source>
        <dbReference type="ARBA" id="ARBA00022840"/>
    </source>
</evidence>
<dbReference type="Pfam" id="PF03828">
    <property type="entry name" value="PAP_assoc"/>
    <property type="match status" value="1"/>
</dbReference>
<keyword evidence="12" id="KW-0464">Manganese</keyword>
<feature type="compositionally biased region" description="Low complexity" evidence="14">
    <location>
        <begin position="683"/>
        <end position="695"/>
    </location>
</feature>
<feature type="compositionally biased region" description="Polar residues" evidence="14">
    <location>
        <begin position="40"/>
        <end position="69"/>
    </location>
</feature>
<keyword evidence="8" id="KW-0479">Metal-binding</keyword>